<organism evidence="8 9">
    <name type="scientific">Aquirhabdus parva</name>
    <dbReference type="NCBI Taxonomy" id="2283318"/>
    <lineage>
        <taxon>Bacteria</taxon>
        <taxon>Pseudomonadati</taxon>
        <taxon>Pseudomonadota</taxon>
        <taxon>Gammaproteobacteria</taxon>
        <taxon>Moraxellales</taxon>
        <taxon>Moraxellaceae</taxon>
        <taxon>Aquirhabdus</taxon>
    </lineage>
</organism>
<comment type="similarity">
    <text evidence="2">Belongs to the fatty acid desaturase CarF family.</text>
</comment>
<evidence type="ECO:0000256" key="1">
    <source>
        <dbReference type="ARBA" id="ARBA00004141"/>
    </source>
</evidence>
<dbReference type="Pfam" id="PF10520">
    <property type="entry name" value="Lipid_desat"/>
    <property type="match status" value="1"/>
</dbReference>
<keyword evidence="4 6" id="KW-1133">Transmembrane helix</keyword>
<dbReference type="InterPro" id="IPR019547">
    <property type="entry name" value="Lipid_desat"/>
</dbReference>
<accession>A0A345P6F2</accession>
<keyword evidence="5 6" id="KW-0472">Membrane</keyword>
<dbReference type="GO" id="GO:0016020">
    <property type="term" value="C:membrane"/>
    <property type="evidence" value="ECO:0007669"/>
    <property type="project" value="UniProtKB-SubCell"/>
</dbReference>
<dbReference type="EMBL" id="CP031222">
    <property type="protein sequence ID" value="AXI02861.1"/>
    <property type="molecule type" value="Genomic_DNA"/>
</dbReference>
<evidence type="ECO:0000259" key="7">
    <source>
        <dbReference type="Pfam" id="PF10520"/>
    </source>
</evidence>
<reference evidence="8 9" key="1">
    <citation type="submission" date="2018-07" db="EMBL/GenBank/DDBJ databases">
        <title>Genome sequencing of Moraxellaceae gen. HYN0046.</title>
        <authorList>
            <person name="Kim M."/>
            <person name="Yi H."/>
        </authorList>
    </citation>
    <scope>NUCLEOTIDE SEQUENCE [LARGE SCALE GENOMIC DNA]</scope>
    <source>
        <strain evidence="8 9">HYN0046</strain>
    </source>
</reference>
<proteinExistence type="inferred from homology"/>
<protein>
    <recommendedName>
        <fullName evidence="7">Lipid desaturase domain-containing protein</fullName>
    </recommendedName>
</protein>
<sequence length="263" mass="30688">MSIIQQFLLPNVEQSAQYLNDKQWSLKQLQFSAAMQRYESRPIYKNINKIVAWLNVSLQLGLLAILFQLGMSFSWHIFGLVAAFVLADFVNGFVHLYMDHNDHYASLVGPFIANFHLHHDIPRYEDKPIWQIYIDESGSKVWLLVFLIVWLVVFLFGILPTVIFGLGVYFAIWSSIAEVSHYLCHNSDSKSVRFLQSCWILLPKKHHMRHHRLDNVNYAFLNGMTDPLINWIAAVYFHGYQKTTDQHTVLYIKARQAKGLTMR</sequence>
<dbReference type="KEGG" id="mbah:HYN46_08430"/>
<gene>
    <name evidence="8" type="ORF">HYN46_08430</name>
</gene>
<evidence type="ECO:0000256" key="6">
    <source>
        <dbReference type="SAM" id="Phobius"/>
    </source>
</evidence>
<evidence type="ECO:0000256" key="2">
    <source>
        <dbReference type="ARBA" id="ARBA00007620"/>
    </source>
</evidence>
<name>A0A345P6F2_9GAMM</name>
<feature type="transmembrane region" description="Helical" evidence="6">
    <location>
        <begin position="75"/>
        <end position="97"/>
    </location>
</feature>
<evidence type="ECO:0000256" key="5">
    <source>
        <dbReference type="ARBA" id="ARBA00023136"/>
    </source>
</evidence>
<evidence type="ECO:0000256" key="4">
    <source>
        <dbReference type="ARBA" id="ARBA00022989"/>
    </source>
</evidence>
<keyword evidence="9" id="KW-1185">Reference proteome</keyword>
<feature type="transmembrane region" description="Helical" evidence="6">
    <location>
        <begin position="141"/>
        <end position="172"/>
    </location>
</feature>
<evidence type="ECO:0000256" key="3">
    <source>
        <dbReference type="ARBA" id="ARBA00022692"/>
    </source>
</evidence>
<dbReference type="RefSeq" id="WP_114898971.1">
    <property type="nucleotide sequence ID" value="NZ_CP031222.1"/>
</dbReference>
<feature type="domain" description="Lipid desaturase" evidence="7">
    <location>
        <begin position="85"/>
        <end position="230"/>
    </location>
</feature>
<dbReference type="AlphaFoldDB" id="A0A345P6F2"/>
<keyword evidence="3 6" id="KW-0812">Transmembrane</keyword>
<comment type="subcellular location">
    <subcellularLocation>
        <location evidence="1">Membrane</location>
        <topology evidence="1">Multi-pass membrane protein</topology>
    </subcellularLocation>
</comment>
<evidence type="ECO:0000313" key="9">
    <source>
        <dbReference type="Proteomes" id="UP000253940"/>
    </source>
</evidence>
<dbReference type="OrthoDB" id="5635021at2"/>
<evidence type="ECO:0000313" key="8">
    <source>
        <dbReference type="EMBL" id="AXI02861.1"/>
    </source>
</evidence>
<dbReference type="Proteomes" id="UP000253940">
    <property type="component" value="Chromosome"/>
</dbReference>
<feature type="transmembrane region" description="Helical" evidence="6">
    <location>
        <begin position="50"/>
        <end position="69"/>
    </location>
</feature>